<dbReference type="Gene3D" id="1.20.144.10">
    <property type="entry name" value="Phosphatidic acid phosphatase type 2/haloperoxidase"/>
    <property type="match status" value="1"/>
</dbReference>
<organism evidence="8 9">
    <name type="scientific">Stegodyphus mimosarum</name>
    <name type="common">African social velvet spider</name>
    <dbReference type="NCBI Taxonomy" id="407821"/>
    <lineage>
        <taxon>Eukaryota</taxon>
        <taxon>Metazoa</taxon>
        <taxon>Ecdysozoa</taxon>
        <taxon>Arthropoda</taxon>
        <taxon>Chelicerata</taxon>
        <taxon>Arachnida</taxon>
        <taxon>Araneae</taxon>
        <taxon>Araneomorphae</taxon>
        <taxon>Entelegynae</taxon>
        <taxon>Eresoidea</taxon>
        <taxon>Eresidae</taxon>
        <taxon>Stegodyphus</taxon>
    </lineage>
</organism>
<dbReference type="OrthoDB" id="8907274at2759"/>
<evidence type="ECO:0000256" key="2">
    <source>
        <dbReference type="ARBA" id="ARBA00008816"/>
    </source>
</evidence>
<proteinExistence type="inferred from homology"/>
<evidence type="ECO:0000256" key="4">
    <source>
        <dbReference type="ARBA" id="ARBA00022989"/>
    </source>
</evidence>
<evidence type="ECO:0000259" key="7">
    <source>
        <dbReference type="SMART" id="SM00014"/>
    </source>
</evidence>
<dbReference type="PANTHER" id="PTHR10165">
    <property type="entry name" value="LIPID PHOSPHATE PHOSPHATASE"/>
    <property type="match status" value="1"/>
</dbReference>
<dbReference type="CDD" id="cd03384">
    <property type="entry name" value="PAP2_wunen"/>
    <property type="match status" value="1"/>
</dbReference>
<feature type="transmembrane region" description="Helical" evidence="6">
    <location>
        <begin position="239"/>
        <end position="258"/>
    </location>
</feature>
<feature type="non-terminal residue" evidence="8">
    <location>
        <position position="293"/>
    </location>
</feature>
<evidence type="ECO:0000313" key="8">
    <source>
        <dbReference type="EMBL" id="KFM70012.1"/>
    </source>
</evidence>
<dbReference type="PANTHER" id="PTHR10165:SF103">
    <property type="entry name" value="PHOSPHOLIPID PHOSPHATASE HOMOLOG 1.2 HOMOLOG"/>
    <property type="match status" value="1"/>
</dbReference>
<dbReference type="GO" id="GO:0046839">
    <property type="term" value="P:phospholipid dephosphorylation"/>
    <property type="evidence" value="ECO:0007669"/>
    <property type="project" value="TreeGrafter"/>
</dbReference>
<evidence type="ECO:0000313" key="9">
    <source>
        <dbReference type="Proteomes" id="UP000054359"/>
    </source>
</evidence>
<keyword evidence="4 6" id="KW-1133">Transmembrane helix</keyword>
<evidence type="ECO:0000256" key="3">
    <source>
        <dbReference type="ARBA" id="ARBA00022692"/>
    </source>
</evidence>
<keyword evidence="5 6" id="KW-0472">Membrane</keyword>
<evidence type="ECO:0000256" key="5">
    <source>
        <dbReference type="ARBA" id="ARBA00023136"/>
    </source>
</evidence>
<dbReference type="InterPro" id="IPR000326">
    <property type="entry name" value="PAP2/HPO"/>
</dbReference>
<keyword evidence="9" id="KW-1185">Reference proteome</keyword>
<comment type="similarity">
    <text evidence="2">Belongs to the PA-phosphatase related phosphoesterase family.</text>
</comment>
<feature type="domain" description="Phosphatidic acid phosphatase type 2/haloperoxidase" evidence="7">
    <location>
        <begin position="113"/>
        <end position="254"/>
    </location>
</feature>
<feature type="transmembrane region" description="Helical" evidence="6">
    <location>
        <begin position="12"/>
        <end position="35"/>
    </location>
</feature>
<dbReference type="SMART" id="SM00014">
    <property type="entry name" value="acidPPc"/>
    <property type="match status" value="1"/>
</dbReference>
<dbReference type="InterPro" id="IPR036938">
    <property type="entry name" value="PAP2/HPO_sf"/>
</dbReference>
<comment type="subcellular location">
    <subcellularLocation>
        <location evidence="1">Membrane</location>
        <topology evidence="1">Multi-pass membrane protein</topology>
    </subcellularLocation>
</comment>
<dbReference type="Proteomes" id="UP000054359">
    <property type="component" value="Unassembled WGS sequence"/>
</dbReference>
<protein>
    <submittedName>
        <fullName evidence="8">Putative phosphatidate phosphatase</fullName>
    </submittedName>
</protein>
<feature type="transmembrane region" description="Helical" evidence="6">
    <location>
        <begin position="62"/>
        <end position="81"/>
    </location>
</feature>
<dbReference type="InterPro" id="IPR043216">
    <property type="entry name" value="PAP-like"/>
</dbReference>
<dbReference type="GO" id="GO:0008195">
    <property type="term" value="F:phosphatidate phosphatase activity"/>
    <property type="evidence" value="ECO:0007669"/>
    <property type="project" value="TreeGrafter"/>
</dbReference>
<evidence type="ECO:0000256" key="1">
    <source>
        <dbReference type="ARBA" id="ARBA00004141"/>
    </source>
</evidence>
<evidence type="ECO:0000256" key="6">
    <source>
        <dbReference type="SAM" id="Phobius"/>
    </source>
</evidence>
<feature type="transmembrane region" description="Helical" evidence="6">
    <location>
        <begin position="208"/>
        <end position="227"/>
    </location>
</feature>
<dbReference type="EMBL" id="KK117271">
    <property type="protein sequence ID" value="KFM70012.1"/>
    <property type="molecule type" value="Genomic_DNA"/>
</dbReference>
<dbReference type="GO" id="GO:0006644">
    <property type="term" value="P:phospholipid metabolic process"/>
    <property type="evidence" value="ECO:0007669"/>
    <property type="project" value="InterPro"/>
</dbReference>
<sequence>MSSGFNKKHVGMKIAADFILLLVVSVPILLFYGVLTPYKRGYFCDDDSIRYPYKESTISDRILYTIGTSVGVIVIALTEALRKSENDDYDNWFIHKWKIPNVLQNIYSYCNAFLFGACITELTTDIIKFTIGRLRPNFIDVCRPNFDCNSTSDQHQYIEDYICTGTDYDKIIDGRISFPSGHSSFAFYTMLFTAIYLQKRMACTFSNLFKPFIQYILMLVALLTSLSRILDNKHHWSDVLFGFILGVLICLLTVYLLSDLLRNSFLRRKSFGTELEWKEDVEIATHNLVTVKK</sequence>
<dbReference type="STRING" id="407821.A0A087TY23"/>
<name>A0A087TY23_STEMI</name>
<dbReference type="OMA" id="CWRWARL"/>
<dbReference type="SUPFAM" id="SSF48317">
    <property type="entry name" value="Acid phosphatase/Vanadium-dependent haloperoxidase"/>
    <property type="match status" value="1"/>
</dbReference>
<dbReference type="GO" id="GO:0007165">
    <property type="term" value="P:signal transduction"/>
    <property type="evidence" value="ECO:0007669"/>
    <property type="project" value="TreeGrafter"/>
</dbReference>
<reference evidence="8 9" key="1">
    <citation type="submission" date="2013-11" db="EMBL/GenBank/DDBJ databases">
        <title>Genome sequencing of Stegodyphus mimosarum.</title>
        <authorList>
            <person name="Bechsgaard J."/>
        </authorList>
    </citation>
    <scope>NUCLEOTIDE SEQUENCE [LARGE SCALE GENOMIC DNA]</scope>
</reference>
<dbReference type="GO" id="GO:0005886">
    <property type="term" value="C:plasma membrane"/>
    <property type="evidence" value="ECO:0007669"/>
    <property type="project" value="TreeGrafter"/>
</dbReference>
<gene>
    <name evidence="8" type="ORF">X975_10144</name>
</gene>
<dbReference type="Pfam" id="PF01569">
    <property type="entry name" value="PAP2"/>
    <property type="match status" value="1"/>
</dbReference>
<dbReference type="AlphaFoldDB" id="A0A087TY23"/>
<keyword evidence="3 6" id="KW-0812">Transmembrane</keyword>
<accession>A0A087TY23</accession>